<name>Q0CQA1_ASPTN</name>
<keyword evidence="4" id="KW-0436">Ligase</keyword>
<evidence type="ECO:0000256" key="13">
    <source>
        <dbReference type="ARBA" id="ARBA00034892"/>
    </source>
</evidence>
<dbReference type="GO" id="GO:0004828">
    <property type="term" value="F:serine-tRNA ligase activity"/>
    <property type="evidence" value="ECO:0007669"/>
    <property type="project" value="UniProtKB-EC"/>
</dbReference>
<dbReference type="RefSeq" id="XP_001213311.1">
    <property type="nucleotide sequence ID" value="XM_001213311.1"/>
</dbReference>
<evidence type="ECO:0000256" key="14">
    <source>
        <dbReference type="SAM" id="MobiDB-lite"/>
    </source>
</evidence>
<dbReference type="SUPFAM" id="SSF55681">
    <property type="entry name" value="Class II aaRS and biotin synthetases"/>
    <property type="match status" value="1"/>
</dbReference>
<dbReference type="GO" id="GO:0006434">
    <property type="term" value="P:seryl-tRNA aminoacylation"/>
    <property type="evidence" value="ECO:0007669"/>
    <property type="project" value="InterPro"/>
</dbReference>
<dbReference type="Gene3D" id="3.30.930.10">
    <property type="entry name" value="Bira Bifunctional Protein, Domain 2"/>
    <property type="match status" value="1"/>
</dbReference>
<dbReference type="EC" id="6.1.1.11" evidence="2"/>
<dbReference type="InterPro" id="IPR002317">
    <property type="entry name" value="Ser-tRNA-ligase_type_1"/>
</dbReference>
<feature type="transmembrane region" description="Helical" evidence="15">
    <location>
        <begin position="200"/>
        <end position="221"/>
    </location>
</feature>
<feature type="transmembrane region" description="Helical" evidence="15">
    <location>
        <begin position="160"/>
        <end position="188"/>
    </location>
</feature>
<evidence type="ECO:0000256" key="9">
    <source>
        <dbReference type="ARBA" id="ARBA00022989"/>
    </source>
</evidence>
<dbReference type="Proteomes" id="UP000007963">
    <property type="component" value="Unassembled WGS sequence"/>
</dbReference>
<dbReference type="PANTHER" id="PTHR11778">
    <property type="entry name" value="SERYL-TRNA SYNTHETASE"/>
    <property type="match status" value="1"/>
</dbReference>
<evidence type="ECO:0000256" key="15">
    <source>
        <dbReference type="SAM" id="Phobius"/>
    </source>
</evidence>
<dbReference type="HOGENOM" id="CLU_023797_4_3_1"/>
<evidence type="ECO:0000256" key="1">
    <source>
        <dbReference type="ARBA" id="ARBA00004370"/>
    </source>
</evidence>
<dbReference type="OrthoDB" id="10264585at2759"/>
<dbReference type="GO" id="GO:0005524">
    <property type="term" value="F:ATP binding"/>
    <property type="evidence" value="ECO:0007669"/>
    <property type="project" value="UniProtKB-KW"/>
</dbReference>
<evidence type="ECO:0000256" key="10">
    <source>
        <dbReference type="ARBA" id="ARBA00023136"/>
    </source>
</evidence>
<feature type="region of interest" description="Disordered" evidence="14">
    <location>
        <begin position="48"/>
        <end position="121"/>
    </location>
</feature>
<dbReference type="STRING" id="341663.Q0CQA1"/>
<evidence type="ECO:0000256" key="5">
    <source>
        <dbReference type="ARBA" id="ARBA00022692"/>
    </source>
</evidence>
<evidence type="ECO:0000256" key="11">
    <source>
        <dbReference type="ARBA" id="ARBA00023146"/>
    </source>
</evidence>
<accession>Q0CQA1</accession>
<reference evidence="19" key="1">
    <citation type="submission" date="2005-09" db="EMBL/GenBank/DDBJ databases">
        <title>Annotation of the Aspergillus terreus NIH2624 genome.</title>
        <authorList>
            <person name="Birren B.W."/>
            <person name="Lander E.S."/>
            <person name="Galagan J.E."/>
            <person name="Nusbaum C."/>
            <person name="Devon K."/>
            <person name="Henn M."/>
            <person name="Ma L.-J."/>
            <person name="Jaffe D.B."/>
            <person name="Butler J."/>
            <person name="Alvarez P."/>
            <person name="Gnerre S."/>
            <person name="Grabherr M."/>
            <person name="Kleber M."/>
            <person name="Mauceli E.W."/>
            <person name="Brockman W."/>
            <person name="Rounsley S."/>
            <person name="Young S.K."/>
            <person name="LaButti K."/>
            <person name="Pushparaj V."/>
            <person name="DeCaprio D."/>
            <person name="Crawford M."/>
            <person name="Koehrsen M."/>
            <person name="Engels R."/>
            <person name="Montgomery P."/>
            <person name="Pearson M."/>
            <person name="Howarth C."/>
            <person name="Larson L."/>
            <person name="Luoma S."/>
            <person name="White J."/>
            <person name="Alvarado L."/>
            <person name="Kodira C.D."/>
            <person name="Zeng Q."/>
            <person name="Oleary S."/>
            <person name="Yandava C."/>
            <person name="Denning D.W."/>
            <person name="Nierman W.C."/>
            <person name="Milne T."/>
            <person name="Madden K."/>
        </authorList>
    </citation>
    <scope>NUCLEOTIDE SEQUENCE [LARGE SCALE GENOMIC DNA]</scope>
    <source>
        <strain evidence="19">NIH 2624 / FGSC A1156</strain>
    </source>
</reference>
<protein>
    <recommendedName>
        <fullName evidence="2">serine--tRNA ligase</fullName>
        <ecNumber evidence="2">6.1.1.11</ecNumber>
    </recommendedName>
    <alternativeName>
        <fullName evidence="12">Seryl-tRNA synthetase</fullName>
    </alternativeName>
    <alternativeName>
        <fullName evidence="13">Seryl-tRNA(Ser) synthetase</fullName>
    </alternativeName>
</protein>
<evidence type="ECO:0000313" key="19">
    <source>
        <dbReference type="Proteomes" id="UP000007963"/>
    </source>
</evidence>
<feature type="transmembrane region" description="Helical" evidence="15">
    <location>
        <begin position="331"/>
        <end position="352"/>
    </location>
</feature>
<sequence>MSTYCNLAEERAALQAAVTANLEMTLGDPSKYELVQNELGELLEQLEALDEEDEQDRANGLEPPKEYVSSSPLPAISEADEDDVSDFSLTLSQSDSESHSDGSDGEASSEGGSESSDEDAGTPMLFFRIPQDHPYTIEAREDEPLLGRRGDVIQKDNESIFFNLFTGTATFAQFGIWMLIILIWSGIFNHPLILFSAHPLLNSSAILLQVQAALILQPTVTPQQKTLGTRVHYSLQAVSLITFIAAFIVIEVNKGDHPRLTSPHGILGLITYILIILQSLSGIVQYFLPRLVLGSADRGRSVYKYHRLSGYLLLVLELSTVAAATRTTFNLTVLAIPLWAVLVAAVLVLLGVGARVKKHKLGLYINFDPNAPPDWVHRQPDPSRSHVAIGTTLGLIDFTSSATTTGWGWYFLTNEGALLEQALIQYALGVARARGWKPVSPPSIVYSYIAEACGFQPRDQHNEQQIWAIEQSDRDKASKPPRSLAGTAEIPLAAMYAGRDLDASVLPLKLVGPSRCYRAEAGSRGVDTKGLYRVHEFTKVEMFAWADNLESTETGAENTPTSDDLFAELLAIQTEILTALGLPCRVLEMPTSDLGASATRKRDIEALFPSRLRATAEGAAPELESAWGEVTSASICTDYQSRRLGTRVRGGKAKDSRFPHTVNGTAMAVPRVLAAILENGWDAQRGVVVVPEVLRSYMGGIETIGPQRA</sequence>
<dbReference type="FunFam" id="3.30.930.10:FF:000069">
    <property type="entry name" value="Seryl-tRNA synthetase"/>
    <property type="match status" value="1"/>
</dbReference>
<evidence type="ECO:0000256" key="8">
    <source>
        <dbReference type="ARBA" id="ARBA00022982"/>
    </source>
</evidence>
<keyword evidence="7" id="KW-0067">ATP-binding</keyword>
<proteinExistence type="predicted"/>
<comment type="subcellular location">
    <subcellularLocation>
        <location evidence="1">Membrane</location>
    </subcellularLocation>
</comment>
<feature type="domain" description="Cytochrome b561" evidence="17">
    <location>
        <begin position="162"/>
        <end position="359"/>
    </location>
</feature>
<gene>
    <name evidence="18" type="ORF">ATEG_04133</name>
</gene>
<dbReference type="eggNOG" id="KOG2509">
    <property type="taxonomic scope" value="Eukaryota"/>
</dbReference>
<dbReference type="Gene3D" id="1.20.120.1770">
    <property type="match status" value="1"/>
</dbReference>
<dbReference type="PRINTS" id="PR00981">
    <property type="entry name" value="TRNASYNTHSER"/>
</dbReference>
<feature type="compositionally biased region" description="Low complexity" evidence="14">
    <location>
        <begin position="105"/>
        <end position="114"/>
    </location>
</feature>
<dbReference type="CDD" id="cd08761">
    <property type="entry name" value="Cyt_b561_CYB561D2_like"/>
    <property type="match status" value="1"/>
</dbReference>
<feature type="transmembrane region" description="Helical" evidence="15">
    <location>
        <begin position="233"/>
        <end position="252"/>
    </location>
</feature>
<dbReference type="EMBL" id="CH476598">
    <property type="protein sequence ID" value="EAU35935.1"/>
    <property type="molecule type" value="Genomic_DNA"/>
</dbReference>
<keyword evidence="11" id="KW-0030">Aminoacyl-tRNA synthetase</keyword>
<evidence type="ECO:0000256" key="2">
    <source>
        <dbReference type="ARBA" id="ARBA00012840"/>
    </source>
</evidence>
<dbReference type="GO" id="GO:0016020">
    <property type="term" value="C:membrane"/>
    <property type="evidence" value="ECO:0007669"/>
    <property type="project" value="UniProtKB-SubCell"/>
</dbReference>
<feature type="compositionally biased region" description="Basic and acidic residues" evidence="14">
    <location>
        <begin position="56"/>
        <end position="65"/>
    </location>
</feature>
<organism evidence="18 19">
    <name type="scientific">Aspergillus terreus (strain NIH 2624 / FGSC A1156)</name>
    <dbReference type="NCBI Taxonomy" id="341663"/>
    <lineage>
        <taxon>Eukaryota</taxon>
        <taxon>Fungi</taxon>
        <taxon>Dikarya</taxon>
        <taxon>Ascomycota</taxon>
        <taxon>Pezizomycotina</taxon>
        <taxon>Eurotiomycetes</taxon>
        <taxon>Eurotiomycetidae</taxon>
        <taxon>Eurotiales</taxon>
        <taxon>Aspergillaceae</taxon>
        <taxon>Aspergillus</taxon>
        <taxon>Aspergillus subgen. Circumdati</taxon>
    </lineage>
</organism>
<evidence type="ECO:0000313" key="18">
    <source>
        <dbReference type="EMBL" id="EAU35935.1"/>
    </source>
</evidence>
<evidence type="ECO:0000256" key="4">
    <source>
        <dbReference type="ARBA" id="ARBA00022598"/>
    </source>
</evidence>
<evidence type="ECO:0000259" key="16">
    <source>
        <dbReference type="PROSITE" id="PS50862"/>
    </source>
</evidence>
<dbReference type="PROSITE" id="PS50939">
    <property type="entry name" value="CYTOCHROME_B561"/>
    <property type="match status" value="1"/>
</dbReference>
<keyword evidence="10 15" id="KW-0472">Membrane</keyword>
<dbReference type="GeneID" id="4318807"/>
<dbReference type="OMA" id="DNESIFF"/>
<evidence type="ECO:0000256" key="3">
    <source>
        <dbReference type="ARBA" id="ARBA00022448"/>
    </source>
</evidence>
<dbReference type="InterPro" id="IPR006593">
    <property type="entry name" value="Cyt_b561/ferric_Rdtase_TM"/>
</dbReference>
<evidence type="ECO:0000256" key="12">
    <source>
        <dbReference type="ARBA" id="ARBA00031113"/>
    </source>
</evidence>
<keyword evidence="3" id="KW-0813">Transport</keyword>
<dbReference type="VEuPathDB" id="FungiDB:ATEG_04133"/>
<evidence type="ECO:0000259" key="17">
    <source>
        <dbReference type="PROSITE" id="PS50939"/>
    </source>
</evidence>
<keyword evidence="5 15" id="KW-0812">Transmembrane</keyword>
<dbReference type="InterPro" id="IPR006195">
    <property type="entry name" value="aa-tRNA-synth_II"/>
</dbReference>
<dbReference type="InterPro" id="IPR002314">
    <property type="entry name" value="aa-tRNA-synt_IIb"/>
</dbReference>
<dbReference type="SMART" id="SM00665">
    <property type="entry name" value="B561"/>
    <property type="match status" value="1"/>
</dbReference>
<keyword evidence="6" id="KW-0547">Nucleotide-binding</keyword>
<keyword evidence="8" id="KW-0249">Electron transport</keyword>
<feature type="domain" description="Aminoacyl-transfer RNA synthetases class-II family profile" evidence="16">
    <location>
        <begin position="381"/>
        <end position="691"/>
    </location>
</feature>
<dbReference type="PROSITE" id="PS50862">
    <property type="entry name" value="AA_TRNA_LIGASE_II"/>
    <property type="match status" value="1"/>
</dbReference>
<evidence type="ECO:0000256" key="6">
    <source>
        <dbReference type="ARBA" id="ARBA00022741"/>
    </source>
</evidence>
<keyword evidence="9 15" id="KW-1133">Transmembrane helix</keyword>
<feature type="transmembrane region" description="Helical" evidence="15">
    <location>
        <begin position="264"/>
        <end position="288"/>
    </location>
</feature>
<evidence type="ECO:0000256" key="7">
    <source>
        <dbReference type="ARBA" id="ARBA00022840"/>
    </source>
</evidence>
<dbReference type="InterPro" id="IPR045864">
    <property type="entry name" value="aa-tRNA-synth_II/BPL/LPL"/>
</dbReference>
<dbReference type="Pfam" id="PF03188">
    <property type="entry name" value="Cytochrom_B561"/>
    <property type="match status" value="1"/>
</dbReference>
<dbReference type="AlphaFoldDB" id="Q0CQA1"/>
<feature type="transmembrane region" description="Helical" evidence="15">
    <location>
        <begin position="308"/>
        <end position="325"/>
    </location>
</feature>
<dbReference type="Pfam" id="PF00587">
    <property type="entry name" value="tRNA-synt_2b"/>
    <property type="match status" value="1"/>
</dbReference>